<dbReference type="SUPFAM" id="SSF81383">
    <property type="entry name" value="F-box domain"/>
    <property type="match status" value="1"/>
</dbReference>
<reference evidence="2 3" key="1">
    <citation type="submission" date="2019-04" db="EMBL/GenBank/DDBJ databases">
        <title>An improved genome assembly and genetic linkage map for asparagus bean, Vigna unguiculata ssp. sesquipedialis.</title>
        <authorList>
            <person name="Xia Q."/>
            <person name="Zhang R."/>
            <person name="Dong Y."/>
        </authorList>
    </citation>
    <scope>NUCLEOTIDE SEQUENCE [LARGE SCALE GENOMIC DNA]</scope>
    <source>
        <tissue evidence="2">Leaf</tissue>
    </source>
</reference>
<dbReference type="InterPro" id="IPR017451">
    <property type="entry name" value="F-box-assoc_interact_dom"/>
</dbReference>
<dbReference type="Proteomes" id="UP000501690">
    <property type="component" value="Linkage Group LG11"/>
</dbReference>
<dbReference type="AlphaFoldDB" id="A0A4D6NQF7"/>
<sequence>MEGESSRSRGAKEARKIPILPWELVIEILLRLPVKSLFRFKCVCKSWLSLLSDPHFATSHFQRPTANTARLLLIAPPNPEIRSIDFNASLHDDSATYTLNLDFLSPRDYNDLRIIGSCRGFLLLNSYQSLWVWNPSTGVHKKLPSTLIESNLRQPMFPSFLYGFGYDPSTDDYLVVKVSCKTEHAITRVEFFSLRTNVWGDVEATHLSYMNDSDDIRGGSLLNGAIHWLAYCGGSMDVIVVFDLTERKLSEMLLPVELLDYDDIDYYDLGVLGDLLSISFVEWDGSLEIWVMEEYGVQSSWTKTIVVSAENMSPDTHFFPICYTKGGDIFGKYGGTGLAKYNGMGQLQQHRSYCSGWYGFVVAVYTESLLSFPM</sequence>
<dbReference type="InterPro" id="IPR006527">
    <property type="entry name" value="F-box-assoc_dom_typ1"/>
</dbReference>
<dbReference type="Gramene" id="Vigun09g151600.1.v1.2">
    <property type="protein sequence ID" value="Vigun09g151600.1.v1.2.CDS.1"/>
    <property type="gene ID" value="Vigun09g151600.v1.2"/>
</dbReference>
<dbReference type="EMBL" id="CP039355">
    <property type="protein sequence ID" value="QCE15608.1"/>
    <property type="molecule type" value="Genomic_DNA"/>
</dbReference>
<name>A0A4D6NQF7_VIGUN</name>
<feature type="domain" description="F-box" evidence="1">
    <location>
        <begin position="14"/>
        <end position="64"/>
    </location>
</feature>
<dbReference type="OrthoDB" id="591557at2759"/>
<dbReference type="PANTHER" id="PTHR31672">
    <property type="entry name" value="BNACNNG10540D PROTEIN"/>
    <property type="match status" value="1"/>
</dbReference>
<dbReference type="Gene3D" id="1.20.1280.50">
    <property type="match status" value="1"/>
</dbReference>
<accession>A0A4D6NQF7</accession>
<dbReference type="PANTHER" id="PTHR31672:SF13">
    <property type="entry name" value="F-BOX PROTEIN CPR30-LIKE"/>
    <property type="match status" value="1"/>
</dbReference>
<keyword evidence="3" id="KW-1185">Reference proteome</keyword>
<evidence type="ECO:0000313" key="3">
    <source>
        <dbReference type="Proteomes" id="UP000501690"/>
    </source>
</evidence>
<evidence type="ECO:0000313" key="2">
    <source>
        <dbReference type="EMBL" id="QCE15608.1"/>
    </source>
</evidence>
<dbReference type="Pfam" id="PF00646">
    <property type="entry name" value="F-box"/>
    <property type="match status" value="1"/>
</dbReference>
<organism evidence="2 3">
    <name type="scientific">Vigna unguiculata</name>
    <name type="common">Cowpea</name>
    <dbReference type="NCBI Taxonomy" id="3917"/>
    <lineage>
        <taxon>Eukaryota</taxon>
        <taxon>Viridiplantae</taxon>
        <taxon>Streptophyta</taxon>
        <taxon>Embryophyta</taxon>
        <taxon>Tracheophyta</taxon>
        <taxon>Spermatophyta</taxon>
        <taxon>Magnoliopsida</taxon>
        <taxon>eudicotyledons</taxon>
        <taxon>Gunneridae</taxon>
        <taxon>Pentapetalae</taxon>
        <taxon>rosids</taxon>
        <taxon>fabids</taxon>
        <taxon>Fabales</taxon>
        <taxon>Fabaceae</taxon>
        <taxon>Papilionoideae</taxon>
        <taxon>50 kb inversion clade</taxon>
        <taxon>NPAAA clade</taxon>
        <taxon>indigoferoid/millettioid clade</taxon>
        <taxon>Phaseoleae</taxon>
        <taxon>Vigna</taxon>
    </lineage>
</organism>
<dbReference type="SMART" id="SM00256">
    <property type="entry name" value="FBOX"/>
    <property type="match status" value="1"/>
</dbReference>
<dbReference type="InterPro" id="IPR001810">
    <property type="entry name" value="F-box_dom"/>
</dbReference>
<dbReference type="CDD" id="cd22157">
    <property type="entry name" value="F-box_AtFBW1-like"/>
    <property type="match status" value="1"/>
</dbReference>
<dbReference type="NCBIfam" id="TIGR01640">
    <property type="entry name" value="F_box_assoc_1"/>
    <property type="match status" value="1"/>
</dbReference>
<dbReference type="InterPro" id="IPR036047">
    <property type="entry name" value="F-box-like_dom_sf"/>
</dbReference>
<dbReference type="Pfam" id="PF07734">
    <property type="entry name" value="FBA_1"/>
    <property type="match status" value="1"/>
</dbReference>
<protein>
    <submittedName>
        <fullName evidence="2">F-box protein 22</fullName>
    </submittedName>
</protein>
<gene>
    <name evidence="2" type="ORF">DEO72_LG11g2620</name>
</gene>
<dbReference type="InterPro" id="IPR050796">
    <property type="entry name" value="SCF_F-box_component"/>
</dbReference>
<evidence type="ECO:0000259" key="1">
    <source>
        <dbReference type="PROSITE" id="PS50181"/>
    </source>
</evidence>
<dbReference type="PROSITE" id="PS50181">
    <property type="entry name" value="FBOX"/>
    <property type="match status" value="1"/>
</dbReference>
<proteinExistence type="predicted"/>